<feature type="domain" description="EamA" evidence="7">
    <location>
        <begin position="1"/>
        <end position="108"/>
    </location>
</feature>
<dbReference type="KEGG" id="bxe:Bxe_C0764"/>
<dbReference type="KEGG" id="bxb:DR64_7718"/>
<gene>
    <name evidence="8" type="ORF">Bxe_C0764</name>
</gene>
<dbReference type="AlphaFoldDB" id="Q13H20"/>
<reference evidence="8 9" key="1">
    <citation type="journal article" date="2006" name="Proc. Natl. Acad. Sci. U.S.A.">
        <title>Burkholderia xenovorans LB400 harbors a multi-replicon, 9.73-Mbp genome shaped for versatility.</title>
        <authorList>
            <person name="Chain P.S."/>
            <person name="Denef V.J."/>
            <person name="Konstantinidis K.T."/>
            <person name="Vergez L.M."/>
            <person name="Agullo L."/>
            <person name="Reyes V.L."/>
            <person name="Hauser L."/>
            <person name="Cordova M."/>
            <person name="Gomez L."/>
            <person name="Gonzalez M."/>
            <person name="Land M."/>
            <person name="Lao V."/>
            <person name="Larimer F."/>
            <person name="LiPuma J.J."/>
            <person name="Mahenthiralingam E."/>
            <person name="Malfatti S.A."/>
            <person name="Marx C.J."/>
            <person name="Parnell J.J."/>
            <person name="Ramette A."/>
            <person name="Richardson P."/>
            <person name="Seeger M."/>
            <person name="Smith D."/>
            <person name="Spilker T."/>
            <person name="Sul W.J."/>
            <person name="Tsoi T.V."/>
            <person name="Ulrich L.E."/>
            <person name="Zhulin I.B."/>
            <person name="Tiedje J.M."/>
        </authorList>
    </citation>
    <scope>NUCLEOTIDE SEQUENCE [LARGE SCALE GENOMIC DNA]</scope>
    <source>
        <strain evidence="8 9">LB400</strain>
    </source>
</reference>
<comment type="similarity">
    <text evidence="2">Belongs to the EamA transporter family.</text>
</comment>
<dbReference type="PANTHER" id="PTHR32322:SF2">
    <property type="entry name" value="EAMA DOMAIN-CONTAINING PROTEIN"/>
    <property type="match status" value="1"/>
</dbReference>
<dbReference type="EMBL" id="CP000272">
    <property type="protein sequence ID" value="ABE36619.1"/>
    <property type="molecule type" value="Genomic_DNA"/>
</dbReference>
<dbReference type="InterPro" id="IPR000620">
    <property type="entry name" value="EamA_dom"/>
</dbReference>
<comment type="subcellular location">
    <subcellularLocation>
        <location evidence="1">Membrane</location>
        <topology evidence="1">Multi-pass membrane protein</topology>
    </subcellularLocation>
</comment>
<dbReference type="STRING" id="266265.Bxe_C0764"/>
<dbReference type="RefSeq" id="WP_011493875.1">
    <property type="nucleotide sequence ID" value="NC_007953.1"/>
</dbReference>
<evidence type="ECO:0000256" key="5">
    <source>
        <dbReference type="ARBA" id="ARBA00023136"/>
    </source>
</evidence>
<evidence type="ECO:0000313" key="8">
    <source>
        <dbReference type="EMBL" id="ABE36619.1"/>
    </source>
</evidence>
<name>Q13H20_PARXL</name>
<accession>Q13H20</accession>
<evidence type="ECO:0000256" key="6">
    <source>
        <dbReference type="SAM" id="Phobius"/>
    </source>
</evidence>
<evidence type="ECO:0000313" key="9">
    <source>
        <dbReference type="Proteomes" id="UP000001817"/>
    </source>
</evidence>
<dbReference type="Pfam" id="PF00892">
    <property type="entry name" value="EamA"/>
    <property type="match status" value="1"/>
</dbReference>
<evidence type="ECO:0000256" key="2">
    <source>
        <dbReference type="ARBA" id="ARBA00007362"/>
    </source>
</evidence>
<evidence type="ECO:0000256" key="4">
    <source>
        <dbReference type="ARBA" id="ARBA00022989"/>
    </source>
</evidence>
<sequence length="119" mass="12811">MNPFVVAFGSQLFASILLSPLALFFWPKHAVEPSTWACVAALGVVCTGFAYVLFFRLVERVGASYAASVTFLIPIFGMIWGAAFLGEVITSVMIADCAIVLFGTALASGKLRWMLGRRA</sequence>
<feature type="transmembrane region" description="Helical" evidence="6">
    <location>
        <begin position="62"/>
        <end position="82"/>
    </location>
</feature>
<evidence type="ECO:0000256" key="1">
    <source>
        <dbReference type="ARBA" id="ARBA00004141"/>
    </source>
</evidence>
<keyword evidence="3 6" id="KW-0812">Transmembrane</keyword>
<evidence type="ECO:0000256" key="3">
    <source>
        <dbReference type="ARBA" id="ARBA00022692"/>
    </source>
</evidence>
<feature type="transmembrane region" description="Helical" evidence="6">
    <location>
        <begin position="34"/>
        <end position="55"/>
    </location>
</feature>
<proteinExistence type="inferred from homology"/>
<dbReference type="SUPFAM" id="SSF103481">
    <property type="entry name" value="Multidrug resistance efflux transporter EmrE"/>
    <property type="match status" value="1"/>
</dbReference>
<keyword evidence="4 6" id="KW-1133">Transmembrane helix</keyword>
<dbReference type="InterPro" id="IPR037185">
    <property type="entry name" value="EmrE-like"/>
</dbReference>
<dbReference type="Proteomes" id="UP000001817">
    <property type="component" value="Chromosome 3"/>
</dbReference>
<dbReference type="PATRIC" id="fig|266265.5.peg.8489"/>
<keyword evidence="9" id="KW-1185">Reference proteome</keyword>
<evidence type="ECO:0000259" key="7">
    <source>
        <dbReference type="Pfam" id="PF00892"/>
    </source>
</evidence>
<keyword evidence="5 6" id="KW-0472">Membrane</keyword>
<dbReference type="PANTHER" id="PTHR32322">
    <property type="entry name" value="INNER MEMBRANE TRANSPORTER"/>
    <property type="match status" value="1"/>
</dbReference>
<protein>
    <submittedName>
        <fullName evidence="8">Transporter, (DMT) Superfamily</fullName>
    </submittedName>
</protein>
<dbReference type="eggNOG" id="COG0697">
    <property type="taxonomic scope" value="Bacteria"/>
</dbReference>
<dbReference type="InterPro" id="IPR050638">
    <property type="entry name" value="AA-Vitamin_Transporters"/>
</dbReference>
<organism evidence="8 9">
    <name type="scientific">Paraburkholderia xenovorans (strain LB400)</name>
    <dbReference type="NCBI Taxonomy" id="266265"/>
    <lineage>
        <taxon>Bacteria</taxon>
        <taxon>Pseudomonadati</taxon>
        <taxon>Pseudomonadota</taxon>
        <taxon>Betaproteobacteria</taxon>
        <taxon>Burkholderiales</taxon>
        <taxon>Burkholderiaceae</taxon>
        <taxon>Paraburkholderia</taxon>
    </lineage>
</organism>
<dbReference type="GO" id="GO:0016020">
    <property type="term" value="C:membrane"/>
    <property type="evidence" value="ECO:0007669"/>
    <property type="project" value="UniProtKB-SubCell"/>
</dbReference>
<feature type="transmembrane region" description="Helical" evidence="6">
    <location>
        <begin position="88"/>
        <end position="108"/>
    </location>
</feature>
<dbReference type="Gene3D" id="1.10.3730.20">
    <property type="match status" value="1"/>
</dbReference>